<dbReference type="Gene3D" id="1.10.10.10">
    <property type="entry name" value="Winged helix-like DNA-binding domain superfamily/Winged helix DNA-binding domain"/>
    <property type="match status" value="1"/>
</dbReference>
<dbReference type="AlphaFoldDB" id="A0AAN8M2D5"/>
<evidence type="ECO:0000256" key="4">
    <source>
        <dbReference type="ARBA" id="ARBA00023242"/>
    </source>
</evidence>
<comment type="similarity">
    <text evidence="2">Belongs to the HSF family.</text>
</comment>
<keyword evidence="4" id="KW-0539">Nucleus</keyword>
<dbReference type="InterPro" id="IPR036388">
    <property type="entry name" value="WH-like_DNA-bd_sf"/>
</dbReference>
<evidence type="ECO:0000313" key="7">
    <source>
        <dbReference type="EMBL" id="KAK6323445.1"/>
    </source>
</evidence>
<feature type="region of interest" description="Disordered" evidence="5">
    <location>
        <begin position="1"/>
        <end position="53"/>
    </location>
</feature>
<dbReference type="GO" id="GO:0003700">
    <property type="term" value="F:DNA-binding transcription factor activity"/>
    <property type="evidence" value="ECO:0007669"/>
    <property type="project" value="InterPro"/>
</dbReference>
<comment type="subcellular location">
    <subcellularLocation>
        <location evidence="1">Nucleus</location>
    </subcellularLocation>
</comment>
<evidence type="ECO:0000256" key="2">
    <source>
        <dbReference type="ARBA" id="ARBA00006403"/>
    </source>
</evidence>
<proteinExistence type="inferred from homology"/>
<dbReference type="GO" id="GO:0043565">
    <property type="term" value="F:sequence-specific DNA binding"/>
    <property type="evidence" value="ECO:0007669"/>
    <property type="project" value="InterPro"/>
</dbReference>
<evidence type="ECO:0000259" key="6">
    <source>
        <dbReference type="Pfam" id="PF00447"/>
    </source>
</evidence>
<name>A0AAN8M2D5_9TELE</name>
<sequence>MTSPHPHPLSSRLDRCRHGLTQCLPPRPQQRRTEPANATHQADRGDSVPLPPRHVHPGFPRKLWMLVENNLVKSVTWGVSGRYVAIDEEMFVKEILKMAPPRLFITKRMRSIYRELNL</sequence>
<dbReference type="InterPro" id="IPR036390">
    <property type="entry name" value="WH_DNA-bd_sf"/>
</dbReference>
<keyword evidence="3" id="KW-0238">DNA-binding</keyword>
<dbReference type="GO" id="GO:0005634">
    <property type="term" value="C:nucleus"/>
    <property type="evidence" value="ECO:0007669"/>
    <property type="project" value="UniProtKB-SubCell"/>
</dbReference>
<comment type="caution">
    <text evidence="7">The sequence shown here is derived from an EMBL/GenBank/DDBJ whole genome shotgun (WGS) entry which is preliminary data.</text>
</comment>
<dbReference type="Proteomes" id="UP001356427">
    <property type="component" value="Unassembled WGS sequence"/>
</dbReference>
<reference evidence="7 8" key="1">
    <citation type="submission" date="2021-04" db="EMBL/GenBank/DDBJ databases">
        <authorList>
            <person name="De Guttry C."/>
            <person name="Zahm M."/>
            <person name="Klopp C."/>
            <person name="Cabau C."/>
            <person name="Louis A."/>
            <person name="Berthelot C."/>
            <person name="Parey E."/>
            <person name="Roest Crollius H."/>
            <person name="Montfort J."/>
            <person name="Robinson-Rechavi M."/>
            <person name="Bucao C."/>
            <person name="Bouchez O."/>
            <person name="Gislard M."/>
            <person name="Lluch J."/>
            <person name="Milhes M."/>
            <person name="Lampietro C."/>
            <person name="Lopez Roques C."/>
            <person name="Donnadieu C."/>
            <person name="Braasch I."/>
            <person name="Desvignes T."/>
            <person name="Postlethwait J."/>
            <person name="Bobe J."/>
            <person name="Wedekind C."/>
            <person name="Guiguen Y."/>
        </authorList>
    </citation>
    <scope>NUCLEOTIDE SEQUENCE [LARGE SCALE GENOMIC DNA]</scope>
    <source>
        <strain evidence="7">Cs_M1</strain>
        <tissue evidence="7">Blood</tissue>
    </source>
</reference>
<dbReference type="Pfam" id="PF00447">
    <property type="entry name" value="HSF_DNA-bind"/>
    <property type="match status" value="1"/>
</dbReference>
<dbReference type="EMBL" id="JAGTTL010000004">
    <property type="protein sequence ID" value="KAK6323445.1"/>
    <property type="molecule type" value="Genomic_DNA"/>
</dbReference>
<feature type="domain" description="HSF-type DNA-binding" evidence="6">
    <location>
        <begin position="59"/>
        <end position="118"/>
    </location>
</feature>
<keyword evidence="8" id="KW-1185">Reference proteome</keyword>
<accession>A0AAN8M2D5</accession>
<evidence type="ECO:0000256" key="5">
    <source>
        <dbReference type="SAM" id="MobiDB-lite"/>
    </source>
</evidence>
<evidence type="ECO:0000256" key="3">
    <source>
        <dbReference type="ARBA" id="ARBA00023125"/>
    </source>
</evidence>
<dbReference type="InterPro" id="IPR000232">
    <property type="entry name" value="HSF_DNA-bd"/>
</dbReference>
<protein>
    <recommendedName>
        <fullName evidence="6">HSF-type DNA-binding domain-containing protein</fullName>
    </recommendedName>
</protein>
<evidence type="ECO:0000256" key="1">
    <source>
        <dbReference type="ARBA" id="ARBA00004123"/>
    </source>
</evidence>
<organism evidence="7 8">
    <name type="scientific">Coregonus suidteri</name>
    <dbReference type="NCBI Taxonomy" id="861788"/>
    <lineage>
        <taxon>Eukaryota</taxon>
        <taxon>Metazoa</taxon>
        <taxon>Chordata</taxon>
        <taxon>Craniata</taxon>
        <taxon>Vertebrata</taxon>
        <taxon>Euteleostomi</taxon>
        <taxon>Actinopterygii</taxon>
        <taxon>Neopterygii</taxon>
        <taxon>Teleostei</taxon>
        <taxon>Protacanthopterygii</taxon>
        <taxon>Salmoniformes</taxon>
        <taxon>Salmonidae</taxon>
        <taxon>Coregoninae</taxon>
        <taxon>Coregonus</taxon>
    </lineage>
</organism>
<dbReference type="SUPFAM" id="SSF46785">
    <property type="entry name" value="Winged helix' DNA-binding domain"/>
    <property type="match status" value="1"/>
</dbReference>
<evidence type="ECO:0000313" key="8">
    <source>
        <dbReference type="Proteomes" id="UP001356427"/>
    </source>
</evidence>
<gene>
    <name evidence="7" type="ORF">J4Q44_G00057840</name>
</gene>